<gene>
    <name evidence="2" type="ORF">HF992_03335</name>
</gene>
<proteinExistence type="predicted"/>
<feature type="domain" description="DUF4440" evidence="1">
    <location>
        <begin position="9"/>
        <end position="115"/>
    </location>
</feature>
<keyword evidence="3" id="KW-1185">Reference proteome</keyword>
<name>A0A7X6MWX2_9STRE</name>
<accession>A0A7X6MWX2</accession>
<dbReference type="EMBL" id="JAAXPR010000004">
    <property type="protein sequence ID" value="NKZ19887.1"/>
    <property type="molecule type" value="Genomic_DNA"/>
</dbReference>
<sequence>MTQTAEREIITLQHEIWEAIIARDFDQLHQLYPEDYLFRHVGGYYQTREEYFDDIRGGTFRYYTYVPISETVRFINDERAILHAKAKTDARIYGFRKVWTMDFELPFERIEGRWQPANEN</sequence>
<dbReference type="Proteomes" id="UP000522720">
    <property type="component" value="Unassembled WGS sequence"/>
</dbReference>
<evidence type="ECO:0000313" key="3">
    <source>
        <dbReference type="Proteomes" id="UP000522720"/>
    </source>
</evidence>
<dbReference type="SUPFAM" id="SSF54427">
    <property type="entry name" value="NTF2-like"/>
    <property type="match status" value="1"/>
</dbReference>
<organism evidence="2 3">
    <name type="scientific">Streptococcus ovuberis</name>
    <dbReference type="NCBI Taxonomy" id="1936207"/>
    <lineage>
        <taxon>Bacteria</taxon>
        <taxon>Bacillati</taxon>
        <taxon>Bacillota</taxon>
        <taxon>Bacilli</taxon>
        <taxon>Lactobacillales</taxon>
        <taxon>Streptococcaceae</taxon>
        <taxon>Streptococcus</taxon>
    </lineage>
</organism>
<reference evidence="2 3" key="1">
    <citation type="submission" date="2020-04" db="EMBL/GenBank/DDBJ databases">
        <title>MicrobeNet Type strains.</title>
        <authorList>
            <person name="Nicholson A.C."/>
        </authorList>
    </citation>
    <scope>NUCLEOTIDE SEQUENCE [LARGE SCALE GENOMIC DNA]</scope>
    <source>
        <strain evidence="2 3">CCUG 69612</strain>
    </source>
</reference>
<dbReference type="RefSeq" id="WP_168548644.1">
    <property type="nucleotide sequence ID" value="NZ_JAAXPR010000004.1"/>
</dbReference>
<dbReference type="Pfam" id="PF14534">
    <property type="entry name" value="DUF4440"/>
    <property type="match status" value="1"/>
</dbReference>
<dbReference type="AlphaFoldDB" id="A0A7X6MWX2"/>
<protein>
    <submittedName>
        <fullName evidence="2">Nuclear transport factor 2 family protein</fullName>
    </submittedName>
</protein>
<evidence type="ECO:0000313" key="2">
    <source>
        <dbReference type="EMBL" id="NKZ19887.1"/>
    </source>
</evidence>
<dbReference type="InterPro" id="IPR032710">
    <property type="entry name" value="NTF2-like_dom_sf"/>
</dbReference>
<dbReference type="Gene3D" id="3.10.450.50">
    <property type="match status" value="1"/>
</dbReference>
<comment type="caution">
    <text evidence="2">The sequence shown here is derived from an EMBL/GenBank/DDBJ whole genome shotgun (WGS) entry which is preliminary data.</text>
</comment>
<dbReference type="InterPro" id="IPR027843">
    <property type="entry name" value="DUF4440"/>
</dbReference>
<evidence type="ECO:0000259" key="1">
    <source>
        <dbReference type="Pfam" id="PF14534"/>
    </source>
</evidence>